<dbReference type="EMBL" id="CP021524">
    <property type="protein sequence ID" value="ARW11366.1"/>
    <property type="molecule type" value="Genomic_DNA"/>
</dbReference>
<evidence type="ECO:0000313" key="1">
    <source>
        <dbReference type="EMBL" id="ARW11366.1"/>
    </source>
</evidence>
<dbReference type="CDD" id="cd02440">
    <property type="entry name" value="AdoMet_MTases"/>
    <property type="match status" value="1"/>
</dbReference>
<dbReference type="Pfam" id="PF05401">
    <property type="entry name" value="NodS"/>
    <property type="match status" value="1"/>
</dbReference>
<proteinExistence type="predicted"/>
<dbReference type="Proteomes" id="UP000195633">
    <property type="component" value="Chromosome"/>
</dbReference>
<dbReference type="GO" id="GO:0008757">
    <property type="term" value="F:S-adenosylmethionine-dependent methyltransferase activity"/>
    <property type="evidence" value="ECO:0007669"/>
    <property type="project" value="InterPro"/>
</dbReference>
<dbReference type="GO" id="GO:0009312">
    <property type="term" value="P:oligosaccharide biosynthetic process"/>
    <property type="evidence" value="ECO:0007669"/>
    <property type="project" value="InterPro"/>
</dbReference>
<sequence>MSNETWKPGVFESLFQKSPDPWNFENSLYEQQKLTRVLQCLPTDSVSFAVELGCAIGVSTLALAKHCKRIVGIDASEIALSRAKRRCMQQKHISFIKAFLPQAYPALEVSGCDLVLISEILYFLSLEDIRNLAVHVIKSLKPEGSILIVNWIGPTDTPCTGDEAAECFIQVCREQSWLPNHSERAEGYRIDRLSHFANFQKGNIPYDGES</sequence>
<accession>A0A1Y0V5J1</accession>
<evidence type="ECO:0008006" key="3">
    <source>
        <dbReference type="Google" id="ProtNLM"/>
    </source>
</evidence>
<gene>
    <name evidence="1" type="ORF">S101447_02320</name>
</gene>
<dbReference type="STRING" id="481146.A4S02_05860"/>
<evidence type="ECO:0000313" key="2">
    <source>
        <dbReference type="Proteomes" id="UP000195633"/>
    </source>
</evidence>
<dbReference type="InterPro" id="IPR029063">
    <property type="entry name" value="SAM-dependent_MTases_sf"/>
</dbReference>
<dbReference type="PANTHER" id="PTHR43861">
    <property type="entry name" value="TRANS-ACONITATE 2-METHYLTRANSFERASE-RELATED"/>
    <property type="match status" value="1"/>
</dbReference>
<dbReference type="InterPro" id="IPR008715">
    <property type="entry name" value="SAM-MeTfrase_NodS-like"/>
</dbReference>
<name>A0A1Y0V5J1_9PROT</name>
<dbReference type="SUPFAM" id="SSF53335">
    <property type="entry name" value="S-adenosyl-L-methionine-dependent methyltransferases"/>
    <property type="match status" value="1"/>
</dbReference>
<reference evidence="1 2" key="1">
    <citation type="submission" date="2017-05" db="EMBL/GenBank/DDBJ databases">
        <title>Genome sequence of Acetobacter pasteurianus subsp. ascendens strain SRCM101447.</title>
        <authorList>
            <person name="Cho S.H."/>
        </authorList>
    </citation>
    <scope>NUCLEOTIDE SEQUENCE [LARGE SCALE GENOMIC DNA]</scope>
    <source>
        <strain evidence="1 2">SRCM101447</strain>
    </source>
</reference>
<organism evidence="1 2">
    <name type="scientific">Acetobacter ascendens</name>
    <dbReference type="NCBI Taxonomy" id="481146"/>
    <lineage>
        <taxon>Bacteria</taxon>
        <taxon>Pseudomonadati</taxon>
        <taxon>Pseudomonadota</taxon>
        <taxon>Alphaproteobacteria</taxon>
        <taxon>Acetobacterales</taxon>
        <taxon>Acetobacteraceae</taxon>
        <taxon>Acetobacter</taxon>
    </lineage>
</organism>
<dbReference type="AlphaFoldDB" id="A0A1Y0V5J1"/>
<dbReference type="Gene3D" id="3.40.50.150">
    <property type="entry name" value="Vaccinia Virus protein VP39"/>
    <property type="match status" value="1"/>
</dbReference>
<protein>
    <recommendedName>
        <fullName evidence="3">Methyltransferase type 12</fullName>
    </recommendedName>
</protein>